<dbReference type="PANTHER" id="PTHR43353">
    <property type="entry name" value="SUCCINATE-SEMIALDEHYDE DEHYDROGENASE, MITOCHONDRIAL"/>
    <property type="match status" value="1"/>
</dbReference>
<feature type="domain" description="Aldehyde dehydrogenase" evidence="2">
    <location>
        <begin position="3"/>
        <end position="82"/>
    </location>
</feature>
<dbReference type="InterPro" id="IPR016161">
    <property type="entry name" value="Ald_DH/histidinol_DH"/>
</dbReference>
<dbReference type="SUPFAM" id="SSF53720">
    <property type="entry name" value="ALDH-like"/>
    <property type="match status" value="1"/>
</dbReference>
<comment type="caution">
    <text evidence="3">The sequence shown here is derived from an EMBL/GenBank/DDBJ whole genome shotgun (WGS) entry which is preliminary data.</text>
</comment>
<reference evidence="3" key="2">
    <citation type="journal article" date="2014" name="ISME J.">
        <title>Microbial stratification in low pH oxic and suboxic macroscopic growths along an acid mine drainage.</title>
        <authorList>
            <person name="Mendez-Garcia C."/>
            <person name="Mesa V."/>
            <person name="Sprenger R.R."/>
            <person name="Richter M."/>
            <person name="Diez M.S."/>
            <person name="Solano J."/>
            <person name="Bargiela R."/>
            <person name="Golyshina O.V."/>
            <person name="Manteca A."/>
            <person name="Ramos J.L."/>
            <person name="Gallego J.R."/>
            <person name="Llorente I."/>
            <person name="Martins Dos Santos V.A."/>
            <person name="Jensen O.N."/>
            <person name="Pelaez A.I."/>
            <person name="Sanchez J."/>
            <person name="Ferrer M."/>
        </authorList>
    </citation>
    <scope>NUCLEOTIDE SEQUENCE</scope>
</reference>
<keyword evidence="1 3" id="KW-0560">Oxidoreductase</keyword>
<dbReference type="Gene3D" id="3.40.309.10">
    <property type="entry name" value="Aldehyde Dehydrogenase, Chain A, domain 2"/>
    <property type="match status" value="1"/>
</dbReference>
<sequence>MADGVNVGAMINEAGLNTALSHIQDALNRGAKLAAGGRRWGKRGWFLEPTVLLDVPHDALCMTQETFGPVMPVCRFADEPEA</sequence>
<evidence type="ECO:0000259" key="2">
    <source>
        <dbReference type="Pfam" id="PF00171"/>
    </source>
</evidence>
<dbReference type="Pfam" id="PF00171">
    <property type="entry name" value="Aldedh"/>
    <property type="match status" value="1"/>
</dbReference>
<organism evidence="3">
    <name type="scientific">mine drainage metagenome</name>
    <dbReference type="NCBI Taxonomy" id="410659"/>
    <lineage>
        <taxon>unclassified sequences</taxon>
        <taxon>metagenomes</taxon>
        <taxon>ecological metagenomes</taxon>
    </lineage>
</organism>
<dbReference type="PANTHER" id="PTHR43353:SF5">
    <property type="entry name" value="SUCCINATE-SEMIALDEHYDE DEHYDROGENASE, MITOCHONDRIAL"/>
    <property type="match status" value="1"/>
</dbReference>
<dbReference type="InterPro" id="IPR015590">
    <property type="entry name" value="Aldehyde_DH_dom"/>
</dbReference>
<dbReference type="InterPro" id="IPR050740">
    <property type="entry name" value="Aldehyde_DH_Superfamily"/>
</dbReference>
<dbReference type="AlphaFoldDB" id="T0YXD2"/>
<dbReference type="InterPro" id="IPR016163">
    <property type="entry name" value="Ald_DH_C"/>
</dbReference>
<name>T0YXD2_9ZZZZ</name>
<evidence type="ECO:0000313" key="3">
    <source>
        <dbReference type="EMBL" id="EQD37713.1"/>
    </source>
</evidence>
<dbReference type="GO" id="GO:0016620">
    <property type="term" value="F:oxidoreductase activity, acting on the aldehyde or oxo group of donors, NAD or NADP as acceptor"/>
    <property type="evidence" value="ECO:0007669"/>
    <property type="project" value="InterPro"/>
</dbReference>
<accession>T0YXD2</accession>
<proteinExistence type="predicted"/>
<gene>
    <name evidence="3" type="ORF">B1B_16014</name>
</gene>
<evidence type="ECO:0000256" key="1">
    <source>
        <dbReference type="ARBA" id="ARBA00023002"/>
    </source>
</evidence>
<reference evidence="3" key="1">
    <citation type="submission" date="2013-08" db="EMBL/GenBank/DDBJ databases">
        <authorList>
            <person name="Mendez C."/>
            <person name="Richter M."/>
            <person name="Ferrer M."/>
            <person name="Sanchez J."/>
        </authorList>
    </citation>
    <scope>NUCLEOTIDE SEQUENCE</scope>
</reference>
<dbReference type="EC" id="1.-.-.-" evidence="3"/>
<feature type="non-terminal residue" evidence="3">
    <location>
        <position position="82"/>
    </location>
</feature>
<protein>
    <submittedName>
        <fullName evidence="3">Aldehyde dehydrogenase domain protein</fullName>
        <ecNumber evidence="3">1.-.-.-</ecNumber>
    </submittedName>
</protein>
<dbReference type="EMBL" id="AUZY01010650">
    <property type="protein sequence ID" value="EQD37713.1"/>
    <property type="molecule type" value="Genomic_DNA"/>
</dbReference>